<evidence type="ECO:0008006" key="4">
    <source>
        <dbReference type="Google" id="ProtNLM"/>
    </source>
</evidence>
<sequence>MSTERHRKRSGRLRALAALLALYGLVLQAFLAGLSPVPAAAAAGLICATHLPGEEAPAPHAAHPCCTVCCPALPLLPAPAAEAAWPARPVLRVLWQRHPGLPARGPPQRAATARGPPFA</sequence>
<feature type="region of interest" description="Disordered" evidence="1">
    <location>
        <begin position="99"/>
        <end position="119"/>
    </location>
</feature>
<evidence type="ECO:0000313" key="3">
    <source>
        <dbReference type="Proteomes" id="UP001055153"/>
    </source>
</evidence>
<dbReference type="Proteomes" id="UP001055153">
    <property type="component" value="Unassembled WGS sequence"/>
</dbReference>
<reference evidence="2" key="2">
    <citation type="submission" date="2021-08" db="EMBL/GenBank/DDBJ databases">
        <authorList>
            <person name="Tani A."/>
            <person name="Ola A."/>
            <person name="Ogura Y."/>
            <person name="Katsura K."/>
            <person name="Hayashi T."/>
        </authorList>
    </citation>
    <scope>NUCLEOTIDE SEQUENCE</scope>
    <source>
        <strain evidence="2">DSM 17168</strain>
    </source>
</reference>
<protein>
    <recommendedName>
        <fullName evidence="4">DUF2946 domain-containing protein</fullName>
    </recommendedName>
</protein>
<evidence type="ECO:0000256" key="1">
    <source>
        <dbReference type="SAM" id="MobiDB-lite"/>
    </source>
</evidence>
<name>A0ABQ4SJL7_9HYPH</name>
<comment type="caution">
    <text evidence="2">The sequence shown here is derived from an EMBL/GenBank/DDBJ whole genome shotgun (WGS) entry which is preliminary data.</text>
</comment>
<evidence type="ECO:0000313" key="2">
    <source>
        <dbReference type="EMBL" id="GJE01851.1"/>
    </source>
</evidence>
<reference evidence="2" key="1">
    <citation type="journal article" date="2021" name="Front. Microbiol.">
        <title>Comprehensive Comparative Genomics and Phenotyping of Methylobacterium Species.</title>
        <authorList>
            <person name="Alessa O."/>
            <person name="Ogura Y."/>
            <person name="Fujitani Y."/>
            <person name="Takami H."/>
            <person name="Hayashi T."/>
            <person name="Sahin N."/>
            <person name="Tani A."/>
        </authorList>
    </citation>
    <scope>NUCLEOTIDE SEQUENCE</scope>
    <source>
        <strain evidence="2">DSM 17168</strain>
    </source>
</reference>
<dbReference type="EMBL" id="BPQQ01000043">
    <property type="protein sequence ID" value="GJE01851.1"/>
    <property type="molecule type" value="Genomic_DNA"/>
</dbReference>
<proteinExistence type="predicted"/>
<keyword evidence="3" id="KW-1185">Reference proteome</keyword>
<organism evidence="2 3">
    <name type="scientific">Methylobacterium isbiliense</name>
    <dbReference type="NCBI Taxonomy" id="315478"/>
    <lineage>
        <taxon>Bacteria</taxon>
        <taxon>Pseudomonadati</taxon>
        <taxon>Pseudomonadota</taxon>
        <taxon>Alphaproteobacteria</taxon>
        <taxon>Hyphomicrobiales</taxon>
        <taxon>Methylobacteriaceae</taxon>
        <taxon>Methylobacterium</taxon>
    </lineage>
</organism>
<gene>
    <name evidence="2" type="ORF">GMJLKIPL_3788</name>
</gene>
<accession>A0ABQ4SJL7</accession>
<dbReference type="RefSeq" id="WP_238237047.1">
    <property type="nucleotide sequence ID" value="NZ_BPQQ01000043.1"/>
</dbReference>